<feature type="domain" description="EGF-like" evidence="3">
    <location>
        <begin position="94"/>
        <end position="134"/>
    </location>
</feature>
<dbReference type="InterPro" id="IPR011641">
    <property type="entry name" value="Tyr-kin_ephrin_A/B_rcpt-like"/>
</dbReference>
<feature type="chain" id="PRO_5001990481" description="EGF-like domain-containing protein" evidence="2">
    <location>
        <begin position="20"/>
        <end position="1394"/>
    </location>
</feature>
<dbReference type="SUPFAM" id="SSF57184">
    <property type="entry name" value="Growth factor receptor domain"/>
    <property type="match status" value="7"/>
</dbReference>
<evidence type="ECO:0000313" key="4">
    <source>
        <dbReference type="EMBL" id="ELP84792.1"/>
    </source>
</evidence>
<dbReference type="OMA" id="CADNMEC"/>
<feature type="domain" description="EGF-like" evidence="3">
    <location>
        <begin position="605"/>
        <end position="640"/>
    </location>
</feature>
<gene>
    <name evidence="4" type="ORF">EIN_076110</name>
</gene>
<dbReference type="Gene3D" id="2.10.50.10">
    <property type="entry name" value="Tumor Necrosis Factor Receptor, subunit A, domain 2"/>
    <property type="match status" value="1"/>
</dbReference>
<dbReference type="Gene3D" id="2.10.220.10">
    <property type="entry name" value="Hormone Receptor, Insulin-like Growth Factor Receptor 1, Chain A, domain 2"/>
    <property type="match status" value="1"/>
</dbReference>
<feature type="signal peptide" evidence="2">
    <location>
        <begin position="1"/>
        <end position="19"/>
    </location>
</feature>
<evidence type="ECO:0000259" key="3">
    <source>
        <dbReference type="SMART" id="SM00181"/>
    </source>
</evidence>
<keyword evidence="5" id="KW-1185">Reference proteome</keyword>
<keyword evidence="1" id="KW-0812">Transmembrane</keyword>
<dbReference type="GeneID" id="14883774"/>
<protein>
    <recommendedName>
        <fullName evidence="3">EGF-like domain-containing protein</fullName>
    </recommendedName>
</protein>
<keyword evidence="2" id="KW-0732">Signal</keyword>
<feature type="domain" description="EGF-like" evidence="3">
    <location>
        <begin position="1118"/>
        <end position="1164"/>
    </location>
</feature>
<dbReference type="InterPro" id="IPR053215">
    <property type="entry name" value="TKL_Ser/Thr_kinase"/>
</dbReference>
<dbReference type="VEuPathDB" id="AmoebaDB:EIN_076110"/>
<dbReference type="InterPro" id="IPR009030">
    <property type="entry name" value="Growth_fac_rcpt_cys_sf"/>
</dbReference>
<evidence type="ECO:0000313" key="5">
    <source>
        <dbReference type="Proteomes" id="UP000014680"/>
    </source>
</evidence>
<dbReference type="RefSeq" id="XP_004184138.1">
    <property type="nucleotide sequence ID" value="XM_004184090.1"/>
</dbReference>
<keyword evidence="1" id="KW-0472">Membrane</keyword>
<dbReference type="Pfam" id="PF07699">
    <property type="entry name" value="Ephrin_rec_like"/>
    <property type="match status" value="1"/>
</dbReference>
<name>A0A0A1TWB2_ENTIV</name>
<proteinExistence type="predicted"/>
<feature type="domain" description="EGF-like" evidence="3">
    <location>
        <begin position="356"/>
        <end position="406"/>
    </location>
</feature>
<organism evidence="4 5">
    <name type="scientific">Entamoeba invadens IP1</name>
    <dbReference type="NCBI Taxonomy" id="370355"/>
    <lineage>
        <taxon>Eukaryota</taxon>
        <taxon>Amoebozoa</taxon>
        <taxon>Evosea</taxon>
        <taxon>Archamoebae</taxon>
        <taxon>Mastigamoebida</taxon>
        <taxon>Entamoebidae</taxon>
        <taxon>Entamoeba</taxon>
    </lineage>
</organism>
<feature type="domain" description="EGF-like" evidence="3">
    <location>
        <begin position="294"/>
        <end position="326"/>
    </location>
</feature>
<feature type="domain" description="EGF-like" evidence="3">
    <location>
        <begin position="520"/>
        <end position="556"/>
    </location>
</feature>
<evidence type="ECO:0000256" key="1">
    <source>
        <dbReference type="SAM" id="Phobius"/>
    </source>
</evidence>
<dbReference type="Gene3D" id="3.30.200.20">
    <property type="entry name" value="Phosphorylase Kinase, domain 1"/>
    <property type="match status" value="1"/>
</dbReference>
<dbReference type="EMBL" id="KB207107">
    <property type="protein sequence ID" value="ELP84792.1"/>
    <property type="molecule type" value="Genomic_DNA"/>
</dbReference>
<dbReference type="PANTHER" id="PTHR45756">
    <property type="entry name" value="PALMITOYLTRANSFERASE"/>
    <property type="match status" value="1"/>
</dbReference>
<feature type="domain" description="EGF-like" evidence="3">
    <location>
        <begin position="482"/>
        <end position="519"/>
    </location>
</feature>
<dbReference type="OrthoDB" id="439917at2759"/>
<dbReference type="SMART" id="SM00261">
    <property type="entry name" value="FU"/>
    <property type="match status" value="12"/>
</dbReference>
<reference evidence="4 5" key="1">
    <citation type="submission" date="2012-10" db="EMBL/GenBank/DDBJ databases">
        <authorList>
            <person name="Zafar N."/>
            <person name="Inman J."/>
            <person name="Hall N."/>
            <person name="Lorenzi H."/>
            <person name="Caler E."/>
        </authorList>
    </citation>
    <scope>NUCLEOTIDE SEQUENCE [LARGE SCALE GENOMIC DNA]</scope>
    <source>
        <strain evidence="4 5">IP1</strain>
    </source>
</reference>
<accession>A0A0A1TWB2</accession>
<keyword evidence="1" id="KW-1133">Transmembrane helix</keyword>
<dbReference type="SMART" id="SM00181">
    <property type="entry name" value="EGF"/>
    <property type="match status" value="7"/>
</dbReference>
<evidence type="ECO:0000256" key="2">
    <source>
        <dbReference type="SAM" id="SignalP"/>
    </source>
</evidence>
<dbReference type="InterPro" id="IPR006212">
    <property type="entry name" value="Furin_repeat"/>
</dbReference>
<feature type="transmembrane region" description="Helical" evidence="1">
    <location>
        <begin position="1169"/>
        <end position="1198"/>
    </location>
</feature>
<dbReference type="KEGG" id="eiv:EIN_076110"/>
<sequence length="1394" mass="153423">MTTIFYELLFLFIIGVTKTFGVIDCGKGQYSYGPSCDTCPKGYYCPDGYNMVACLSGTYTPNTGMAYCESCKEGSYSTGGSSECVLCTNETCASCDSTNGNCLTCRAGSGFVGNNKCEKCLPGYYSTGGILACSPCSQNSYSFLGFSSCIACDISCLSCDETNGDCLSCYGGSVITEGRCVPCQAGTYRKGNSCYPCGHNNDDFSLSNSTTCTTCDNCTTCETQTGQCTSCKEAYVVKNGMCLPCASGNFYNKTEKNCQKCPKGTYSSLPGSENCLECPIGSYSDNEGASSCIRCDDSCSENQCIKDSGYCISCSAGSIKNMKICSVCSGGTIANMKTNTCDNCPAGTYSKSRSTECTTCEENTYSLEKSATCNSCSNTCKTCDKTSGKCITCVDGYGLDSSKNCLICTIGTYSLNSKCTECGDGFYQNKDGQNACKQCNSSCTSCNKNNGECIDCKAGYGFEFGRCIICGDKYYSPGGKFWCAHCPIKCENCIRESGVCTSCQFGYKEINNNGNKICVSCSLNGNCFSCDSNENESQRECAECSSGYYLDNNTCLTCANIPSCVKCSTTTNECYSCDNDLISNTTRCISCDTGKVKTNEKTCSECYLVIEKCQLCEYNNGNPICSMCYSPYVVENGKCVLSYSKTTHFDYETKSEISNDIGCLFQVNSLCFSCDQNFYLHENKCYPKDINCQKYSKTTCEICEPNIIITNGNCSLNEECKYQLTQNENKTCLICNNNTDCGLNVVNCKYTQNEFCYLAIQNYYTTVEKFGQTKSCGNAEFCRLKDGNMVDFVCKDNFVLTSNQKCLIDSKCQTIRGSDCVECITGNHINNSVCIDNDIDCLIQNKDVCISCNNKMTVEGKCVSIDSIQCKEFSDNICKSCEETHYKNVEGCVTKMGKYDNCQFVDVVYEICNECITPYLLVENLCVKDTTNVNSFIKTSTEYSDNCIERSSKGCLRCSDGYYIMNSICVPCKSPCYYCSNETYCSKCGKYSYATNGKCIEINELLSTCDVMMSTYDGCVACKNGYMRSSDGKQCDKCDVSCKTCSNDGDCVVCNDTYYRTPNNITKYCNPQDELTNCLNKTTSGCTQCEDGFALKDNLCYKCSENCTSCITITECLDCANDNILIDFKCVHFTQISNCISSQNSVCTKCSDGYELSSDKLECDKSFNYWLVIVLPVACVVLILLILISSIIIVINIVNKSEEKSITKNLCIFKMNRSNIVMTKIGEDVFSNKQEISFGDQNDEIDIGVESRELLCVGNGSKSRLKVQISTKTDTDKYTIRTEPQIVTLKYGFACEFEIFLTPYCTMQLIDEIIIIALDLTTGKQNTTSIKITAQTKNSTRLDYDEIIEEKKLGEGSFGIVYKGTYRGNVNLKMKLICWTNFEMNILSTFTALF</sequence>
<dbReference type="PANTHER" id="PTHR45756:SF1">
    <property type="entry name" value="PROTEIN KINASE DOMAIN CONTAINING PROTEIN"/>
    <property type="match status" value="1"/>
</dbReference>
<dbReference type="InterPro" id="IPR000742">
    <property type="entry name" value="EGF"/>
</dbReference>
<dbReference type="Proteomes" id="UP000014680">
    <property type="component" value="Unassembled WGS sequence"/>
</dbReference>
<dbReference type="SMART" id="SM01411">
    <property type="entry name" value="Ephrin_rec_like"/>
    <property type="match status" value="8"/>
</dbReference>